<accession>A0A1I8FKS2</accession>
<evidence type="ECO:0000313" key="3">
    <source>
        <dbReference type="WBParaSite" id="maker-unitig_36980-snap-gene-0.1-mRNA-1"/>
    </source>
</evidence>
<protein>
    <submittedName>
        <fullName evidence="3">Transmembrane protein</fullName>
    </submittedName>
</protein>
<evidence type="ECO:0000313" key="2">
    <source>
        <dbReference type="Proteomes" id="UP000095280"/>
    </source>
</evidence>
<name>A0A1I8FKS2_9PLAT</name>
<evidence type="ECO:0000256" key="1">
    <source>
        <dbReference type="SAM" id="Phobius"/>
    </source>
</evidence>
<sequence>MANEFAVQYLPKVWQRVNSSLAELSHQMAACDPDLPTVRRAPLPVWQRATANPPTEASVYLVRLDGLLTLSQPTSNGGISSLPGLGDCAKFNAYILGQRGLYHRWQRELSPRPAIILQLQSRESEMAAIASTVVFVAFVAFTALAAVVLVKRQRVQLRRDQQQQQQQPKSETTVELELQPMQAHTAAAGLSARRCLRDRGYPGMDG</sequence>
<dbReference type="AlphaFoldDB" id="A0A1I8FKS2"/>
<dbReference type="Proteomes" id="UP000095280">
    <property type="component" value="Unplaced"/>
</dbReference>
<keyword evidence="1" id="KW-0472">Membrane</keyword>
<keyword evidence="1" id="KW-0812">Transmembrane</keyword>
<dbReference type="WBParaSite" id="maker-unitig_36980-snap-gene-0.1-mRNA-1">
    <property type="protein sequence ID" value="maker-unitig_36980-snap-gene-0.1-mRNA-1"/>
    <property type="gene ID" value="maker-unitig_36980-snap-gene-0.1"/>
</dbReference>
<reference evidence="3" key="1">
    <citation type="submission" date="2016-11" db="UniProtKB">
        <authorList>
            <consortium name="WormBaseParasite"/>
        </authorList>
    </citation>
    <scope>IDENTIFICATION</scope>
</reference>
<feature type="transmembrane region" description="Helical" evidence="1">
    <location>
        <begin position="126"/>
        <end position="150"/>
    </location>
</feature>
<keyword evidence="1" id="KW-1133">Transmembrane helix</keyword>
<organism evidence="2 3">
    <name type="scientific">Macrostomum lignano</name>
    <dbReference type="NCBI Taxonomy" id="282301"/>
    <lineage>
        <taxon>Eukaryota</taxon>
        <taxon>Metazoa</taxon>
        <taxon>Spiralia</taxon>
        <taxon>Lophotrochozoa</taxon>
        <taxon>Platyhelminthes</taxon>
        <taxon>Rhabditophora</taxon>
        <taxon>Macrostomorpha</taxon>
        <taxon>Macrostomida</taxon>
        <taxon>Macrostomidae</taxon>
        <taxon>Macrostomum</taxon>
    </lineage>
</organism>
<proteinExistence type="predicted"/>
<keyword evidence="2" id="KW-1185">Reference proteome</keyword>